<evidence type="ECO:0000313" key="1">
    <source>
        <dbReference type="EMBL" id="EIT67782.1"/>
    </source>
</evidence>
<dbReference type="Proteomes" id="UP000003704">
    <property type="component" value="Unassembled WGS sequence"/>
</dbReference>
<reference evidence="1 2" key="1">
    <citation type="journal article" date="2012" name="J. Bacteriol.">
        <title>Genome Sequence of n-Alkane-Degrading Hydrocarboniphaga effusa Strain AP103T (ATCC BAA-332T).</title>
        <authorList>
            <person name="Chang H.K."/>
            <person name="Zylstra G.J."/>
            <person name="Chae J.C."/>
        </authorList>
    </citation>
    <scope>NUCLEOTIDE SEQUENCE [LARGE SCALE GENOMIC DNA]</scope>
    <source>
        <strain evidence="1 2">AP103</strain>
    </source>
</reference>
<name>I7Z816_9GAMM</name>
<dbReference type="EMBL" id="AKGD01000004">
    <property type="protein sequence ID" value="EIT67782.1"/>
    <property type="molecule type" value="Genomic_DNA"/>
</dbReference>
<keyword evidence="2" id="KW-1185">Reference proteome</keyword>
<proteinExistence type="predicted"/>
<organism evidence="1 2">
    <name type="scientific">Hydrocarboniphaga effusa AP103</name>
    <dbReference type="NCBI Taxonomy" id="1172194"/>
    <lineage>
        <taxon>Bacteria</taxon>
        <taxon>Pseudomonadati</taxon>
        <taxon>Pseudomonadota</taxon>
        <taxon>Gammaproteobacteria</taxon>
        <taxon>Nevskiales</taxon>
        <taxon>Nevskiaceae</taxon>
        <taxon>Hydrocarboniphaga</taxon>
    </lineage>
</organism>
<dbReference type="AlphaFoldDB" id="I7Z816"/>
<sequence length="55" mass="5991">MQADGSLIELALPPTGGSIDQAAQALLERIRSVGNDRDCEVDAVIRHRDTSRVWS</sequence>
<evidence type="ECO:0000313" key="2">
    <source>
        <dbReference type="Proteomes" id="UP000003704"/>
    </source>
</evidence>
<accession>I7Z816</accession>
<protein>
    <submittedName>
        <fullName evidence="1">Uncharacterized protein</fullName>
    </submittedName>
</protein>
<gene>
    <name evidence="1" type="ORF">WQQ_42170</name>
</gene>
<comment type="caution">
    <text evidence="1">The sequence shown here is derived from an EMBL/GenBank/DDBJ whole genome shotgun (WGS) entry which is preliminary data.</text>
</comment>